<evidence type="ECO:0000313" key="1">
    <source>
        <dbReference type="EMBL" id="PVI05650.1"/>
    </source>
</evidence>
<protein>
    <submittedName>
        <fullName evidence="1">Uncharacterized protein</fullName>
    </submittedName>
</protein>
<organism evidence="1 2">
    <name type="scientific">Periconia macrospinosa</name>
    <dbReference type="NCBI Taxonomy" id="97972"/>
    <lineage>
        <taxon>Eukaryota</taxon>
        <taxon>Fungi</taxon>
        <taxon>Dikarya</taxon>
        <taxon>Ascomycota</taxon>
        <taxon>Pezizomycotina</taxon>
        <taxon>Dothideomycetes</taxon>
        <taxon>Pleosporomycetidae</taxon>
        <taxon>Pleosporales</taxon>
        <taxon>Massarineae</taxon>
        <taxon>Periconiaceae</taxon>
        <taxon>Periconia</taxon>
    </lineage>
</organism>
<gene>
    <name evidence="1" type="ORF">DM02DRAFT_650663</name>
</gene>
<name>A0A2V1E8L2_9PLEO</name>
<dbReference type="Proteomes" id="UP000244855">
    <property type="component" value="Unassembled WGS sequence"/>
</dbReference>
<accession>A0A2V1E8L2</accession>
<proteinExistence type="predicted"/>
<dbReference type="AlphaFoldDB" id="A0A2V1E8L2"/>
<sequence>MVASTVALLSKFIHNEAVSLGVSTEAELARMVAGFFKPEEQTGQDFYRSVNARADVGENIHKLLESADRLIQEKFLSHVASDTAEVAEAYIEDPNSWINVIHDGDFSGNNLEPIEKNQPSHDYPCLSKYQCHQLIRKDAGIYLIKFKGPQWQQPTRERGGSDTICDAKVFPELPRACDRNESALILVAKWSGDDHFKEGVANRFRGLKGSEKM</sequence>
<reference evidence="1 2" key="1">
    <citation type="journal article" date="2018" name="Sci. Rep.">
        <title>Comparative genomics provides insights into the lifestyle and reveals functional heterogeneity of dark septate endophytic fungi.</title>
        <authorList>
            <person name="Knapp D.G."/>
            <person name="Nemeth J.B."/>
            <person name="Barry K."/>
            <person name="Hainaut M."/>
            <person name="Henrissat B."/>
            <person name="Johnson J."/>
            <person name="Kuo A."/>
            <person name="Lim J.H.P."/>
            <person name="Lipzen A."/>
            <person name="Nolan M."/>
            <person name="Ohm R.A."/>
            <person name="Tamas L."/>
            <person name="Grigoriev I.V."/>
            <person name="Spatafora J.W."/>
            <person name="Nagy L.G."/>
            <person name="Kovacs G.M."/>
        </authorList>
    </citation>
    <scope>NUCLEOTIDE SEQUENCE [LARGE SCALE GENOMIC DNA]</scope>
    <source>
        <strain evidence="1 2">DSE2036</strain>
    </source>
</reference>
<dbReference type="EMBL" id="KZ805313">
    <property type="protein sequence ID" value="PVI05650.1"/>
    <property type="molecule type" value="Genomic_DNA"/>
</dbReference>
<evidence type="ECO:0000313" key="2">
    <source>
        <dbReference type="Proteomes" id="UP000244855"/>
    </source>
</evidence>
<keyword evidence="2" id="KW-1185">Reference proteome</keyword>